<evidence type="ECO:0000313" key="4">
    <source>
        <dbReference type="Proteomes" id="UP000283513"/>
    </source>
</evidence>
<evidence type="ECO:0000259" key="1">
    <source>
        <dbReference type="Pfam" id="PF13524"/>
    </source>
</evidence>
<evidence type="ECO:0000313" key="2">
    <source>
        <dbReference type="EMBL" id="RHA64706.1"/>
    </source>
</evidence>
<organism evidence="3 4">
    <name type="scientific">Roseburia intestinalis</name>
    <dbReference type="NCBI Taxonomy" id="166486"/>
    <lineage>
        <taxon>Bacteria</taxon>
        <taxon>Bacillati</taxon>
        <taxon>Bacillota</taxon>
        <taxon>Clostridia</taxon>
        <taxon>Lachnospirales</taxon>
        <taxon>Lachnospiraceae</taxon>
        <taxon>Roseburia</taxon>
    </lineage>
</organism>
<sequence length="394" mass="45140">MNILFYRYGSICEPDIIQSLKGLGNNVDEITVEIYNKDFTPSEGVRLLTDTLFAHSYDFIFSINFYPFISEVCNIFHLRYICWTVDSPIAELYSSAICNPWNRIFLFDRAQYNTFHPYNPDCIFYLPLASNPSRWFSVIQAATSSDISRFTGDISFVGSLYTEKCSLYELSCLPDYLHGYLDSIMLAQSKVYGYNFLEELLSDTLVDALRPVLESKYTFEKETPENIRSLLAQFILEPSVSALERQQTMKLLGSRFPVNLYTGSNTKGLPVINGGTVKTLTEMPLIFHYSKINLNITSKSIRSGLPLRIFDILGCGGFLLTNYQPELSDYFTPGYDLVCYSSEDELLKKTEYYLSHEKERIEIAQNGLQTVTQYHNYPERLLQIISMAYGITKG</sequence>
<feature type="domain" description="Spore protein YkvP/CgeB glycosyl transferase-like" evidence="1">
    <location>
        <begin position="241"/>
        <end position="385"/>
    </location>
</feature>
<dbReference type="InterPro" id="IPR055259">
    <property type="entry name" value="YkvP/CgeB_Glyco_trans-like"/>
</dbReference>
<dbReference type="RefSeq" id="WP_118210662.1">
    <property type="nucleotide sequence ID" value="NZ_JADNLD010000040.1"/>
</dbReference>
<accession>A0A3R6D1A9</accession>
<dbReference type="EMBL" id="QSHO01000025">
    <property type="protein sequence ID" value="RHC12809.1"/>
    <property type="molecule type" value="Genomic_DNA"/>
</dbReference>
<evidence type="ECO:0000313" key="3">
    <source>
        <dbReference type="EMBL" id="RHC12809.1"/>
    </source>
</evidence>
<comment type="caution">
    <text evidence="3">The sequence shown here is derived from an EMBL/GenBank/DDBJ whole genome shotgun (WGS) entry which is preliminary data.</text>
</comment>
<gene>
    <name evidence="3" type="ORF">DW856_18295</name>
    <name evidence="2" type="ORF">DW927_17485</name>
</gene>
<dbReference type="Pfam" id="PF13524">
    <property type="entry name" value="Glyco_trans_1_2"/>
    <property type="match status" value="1"/>
</dbReference>
<dbReference type="Proteomes" id="UP000283513">
    <property type="component" value="Unassembled WGS sequence"/>
</dbReference>
<dbReference type="EMBL" id="QSFP01000029">
    <property type="protein sequence ID" value="RHA64706.1"/>
    <property type="molecule type" value="Genomic_DNA"/>
</dbReference>
<reference evidence="4 5" key="1">
    <citation type="submission" date="2018-08" db="EMBL/GenBank/DDBJ databases">
        <title>A genome reference for cultivated species of the human gut microbiota.</title>
        <authorList>
            <person name="Zou Y."/>
            <person name="Xue W."/>
            <person name="Luo G."/>
        </authorList>
    </citation>
    <scope>NUCLEOTIDE SEQUENCE [LARGE SCALE GENOMIC DNA]</scope>
    <source>
        <strain evidence="3 4">AM37-1AC</strain>
        <strain evidence="2 5">AM43-11</strain>
    </source>
</reference>
<proteinExistence type="predicted"/>
<name>A0A3R6D1A9_9FIRM</name>
<protein>
    <submittedName>
        <fullName evidence="3">Spore maturation protein CgeB</fullName>
    </submittedName>
</protein>
<dbReference type="AlphaFoldDB" id="A0A3R6D1A9"/>
<evidence type="ECO:0000313" key="5">
    <source>
        <dbReference type="Proteomes" id="UP000284465"/>
    </source>
</evidence>
<dbReference type="Proteomes" id="UP000284465">
    <property type="component" value="Unassembled WGS sequence"/>
</dbReference>